<keyword evidence="2" id="KW-0238">DNA-binding</keyword>
<reference evidence="7" key="1">
    <citation type="submission" date="2020-04" db="EMBL/GenBank/DDBJ databases">
        <authorList>
            <person name="Kittiwongwattana C."/>
        </authorList>
    </citation>
    <scope>NUCLEOTIDE SEQUENCE [LARGE SCALE GENOMIC DNA]</scope>
    <source>
        <strain evidence="7">1310</strain>
    </source>
</reference>
<dbReference type="SUPFAM" id="SSF56349">
    <property type="entry name" value="DNA breaking-rejoining enzymes"/>
    <property type="match status" value="1"/>
</dbReference>
<accession>A0AAE6ZJW4</accession>
<dbReference type="Proteomes" id="UP000502421">
    <property type="component" value="Chromosome"/>
</dbReference>
<dbReference type="InterPro" id="IPR025269">
    <property type="entry name" value="SAM-like_dom"/>
</dbReference>
<dbReference type="PROSITE" id="PS51898">
    <property type="entry name" value="TYR_RECOMBINASE"/>
    <property type="match status" value="1"/>
</dbReference>
<keyword evidence="3" id="KW-0233">DNA recombination</keyword>
<dbReference type="PANTHER" id="PTHR30349:SF64">
    <property type="entry name" value="PROPHAGE INTEGRASE INTD-RELATED"/>
    <property type="match status" value="1"/>
</dbReference>
<dbReference type="RefSeq" id="WP_168807790.1">
    <property type="nucleotide sequence ID" value="NZ_CP051205.1"/>
</dbReference>
<gene>
    <name evidence="6" type="ORF">HF329_23435</name>
</gene>
<dbReference type="CDD" id="cd01185">
    <property type="entry name" value="INTN1_C_like"/>
    <property type="match status" value="1"/>
</dbReference>
<evidence type="ECO:0000256" key="2">
    <source>
        <dbReference type="ARBA" id="ARBA00023125"/>
    </source>
</evidence>
<dbReference type="AlphaFoldDB" id="A0AAE6ZJW4"/>
<name>A0AAE6ZJW4_9BACT</name>
<dbReference type="InterPro" id="IPR010998">
    <property type="entry name" value="Integrase_recombinase_N"/>
</dbReference>
<dbReference type="Pfam" id="PF13102">
    <property type="entry name" value="Phage_int_SAM_5"/>
    <property type="match status" value="1"/>
</dbReference>
<protein>
    <submittedName>
        <fullName evidence="6">Site-specific integrase</fullName>
    </submittedName>
</protein>
<evidence type="ECO:0000259" key="5">
    <source>
        <dbReference type="PROSITE" id="PS51898"/>
    </source>
</evidence>
<dbReference type="GO" id="GO:0015074">
    <property type="term" value="P:DNA integration"/>
    <property type="evidence" value="ECO:0007669"/>
    <property type="project" value="InterPro"/>
</dbReference>
<feature type="region of interest" description="Disordered" evidence="4">
    <location>
        <begin position="123"/>
        <end position="142"/>
    </location>
</feature>
<dbReference type="GO" id="GO:0003677">
    <property type="term" value="F:DNA binding"/>
    <property type="evidence" value="ECO:0007669"/>
    <property type="project" value="UniProtKB-KW"/>
</dbReference>
<dbReference type="EMBL" id="CP051205">
    <property type="protein sequence ID" value="QJB34079.1"/>
    <property type="molecule type" value="Genomic_DNA"/>
</dbReference>
<dbReference type="PANTHER" id="PTHR30349">
    <property type="entry name" value="PHAGE INTEGRASE-RELATED"/>
    <property type="match status" value="1"/>
</dbReference>
<dbReference type="KEGG" id="coy:HF329_23435"/>
<dbReference type="Gene3D" id="1.10.150.130">
    <property type="match status" value="1"/>
</dbReference>
<dbReference type="InterPro" id="IPR002104">
    <property type="entry name" value="Integrase_catalytic"/>
</dbReference>
<dbReference type="InterPro" id="IPR011010">
    <property type="entry name" value="DNA_brk_join_enz"/>
</dbReference>
<sequence>MEVRYYLKRPKDATSTVFARICYEGLQLKYYLSENLPTAYWDATSQRALKDNKAFPEYPEFNARLDILEHTIKMVFRKYRNDHDQRIPEPAELKGILDIATGKKVVKQVTFFSYYEDFNSRSEKGERISPKTKQKTSPNTNKGYLTTLNHLKAFQQQYSRKVDFATIDIRFHSDYISYLTSTVKLSINTIGDHIKRIITVMGEAKSRGIEVCNDFESSYFFKPHEETDSIYLNEAELKLIEGLDLSGNAKLARVRDMFLIGCYTGLRFSDYSVLRREHIKDDLIEIRQAKTSNKVVIPVHPVVKAILEKYDYSLPRAISNQKMNDYLKDIGKQLPELEAQITLTYTKGGNKIIQSYPKWALISTHTARRSFATNEYLAGTPVVTIMAITGHRTEKAFLRYIKLTSTEHAKLLKMHWEKRNLLRVV</sequence>
<evidence type="ECO:0000256" key="4">
    <source>
        <dbReference type="SAM" id="MobiDB-lite"/>
    </source>
</evidence>
<proteinExistence type="inferred from homology"/>
<evidence type="ECO:0000313" key="6">
    <source>
        <dbReference type="EMBL" id="QJB34079.1"/>
    </source>
</evidence>
<dbReference type="GO" id="GO:0006310">
    <property type="term" value="P:DNA recombination"/>
    <property type="evidence" value="ECO:0007669"/>
    <property type="project" value="UniProtKB-KW"/>
</dbReference>
<comment type="similarity">
    <text evidence="1">Belongs to the 'phage' integrase family.</text>
</comment>
<dbReference type="InterPro" id="IPR050090">
    <property type="entry name" value="Tyrosine_recombinase_XerCD"/>
</dbReference>
<dbReference type="Gene3D" id="1.10.443.10">
    <property type="entry name" value="Intergrase catalytic core"/>
    <property type="match status" value="1"/>
</dbReference>
<evidence type="ECO:0000256" key="3">
    <source>
        <dbReference type="ARBA" id="ARBA00023172"/>
    </source>
</evidence>
<dbReference type="Pfam" id="PF00589">
    <property type="entry name" value="Phage_integrase"/>
    <property type="match status" value="1"/>
</dbReference>
<organism evidence="6 7">
    <name type="scientific">Chitinophaga oryzae</name>
    <dbReference type="NCBI Taxonomy" id="2725414"/>
    <lineage>
        <taxon>Bacteria</taxon>
        <taxon>Pseudomonadati</taxon>
        <taxon>Bacteroidota</taxon>
        <taxon>Chitinophagia</taxon>
        <taxon>Chitinophagales</taxon>
        <taxon>Chitinophagaceae</taxon>
        <taxon>Chitinophaga</taxon>
    </lineage>
</organism>
<dbReference type="InterPro" id="IPR013762">
    <property type="entry name" value="Integrase-like_cat_sf"/>
</dbReference>
<evidence type="ECO:0000256" key="1">
    <source>
        <dbReference type="ARBA" id="ARBA00008857"/>
    </source>
</evidence>
<evidence type="ECO:0000313" key="7">
    <source>
        <dbReference type="Proteomes" id="UP000502421"/>
    </source>
</evidence>
<feature type="domain" description="Tyr recombinase" evidence="5">
    <location>
        <begin position="225"/>
        <end position="414"/>
    </location>
</feature>